<proteinExistence type="inferred from homology"/>
<dbReference type="InterPro" id="IPR018170">
    <property type="entry name" value="Aldo/ket_reductase_CS"/>
</dbReference>
<protein>
    <submittedName>
        <fullName evidence="8">2,5-diketo-D-gluconic acid reductase</fullName>
    </submittedName>
</protein>
<dbReference type="PROSITE" id="PS00798">
    <property type="entry name" value="ALDOKETO_REDUCTASE_1"/>
    <property type="match status" value="1"/>
</dbReference>
<dbReference type="Proteomes" id="UP000487882">
    <property type="component" value="Unassembled WGS sequence"/>
</dbReference>
<dbReference type="PANTHER" id="PTHR43827">
    <property type="entry name" value="2,5-DIKETO-D-GLUCONIC ACID REDUCTASE"/>
    <property type="match status" value="1"/>
</dbReference>
<dbReference type="PROSITE" id="PS00063">
    <property type="entry name" value="ALDOKETO_REDUCTASE_3"/>
    <property type="match status" value="1"/>
</dbReference>
<dbReference type="Pfam" id="PF00248">
    <property type="entry name" value="Aldo_ket_red"/>
    <property type="match status" value="1"/>
</dbReference>
<comment type="caution">
    <text evidence="8">The sequence shown here is derived from an EMBL/GenBank/DDBJ whole genome shotgun (WGS) entry which is preliminary data.</text>
</comment>
<evidence type="ECO:0000313" key="8">
    <source>
        <dbReference type="EMBL" id="MUH59369.1"/>
    </source>
</evidence>
<evidence type="ECO:0000256" key="1">
    <source>
        <dbReference type="ARBA" id="ARBA00007905"/>
    </source>
</evidence>
<accession>A0A7K1J4A9</accession>
<dbReference type="InterPro" id="IPR020471">
    <property type="entry name" value="AKR"/>
</dbReference>
<dbReference type="FunFam" id="3.20.20.100:FF:000015">
    <property type="entry name" value="Oxidoreductase, aldo/keto reductase family"/>
    <property type="match status" value="1"/>
</dbReference>
<evidence type="ECO:0000313" key="9">
    <source>
        <dbReference type="Proteomes" id="UP000487882"/>
    </source>
</evidence>
<evidence type="ECO:0000256" key="3">
    <source>
        <dbReference type="ARBA" id="ARBA00023002"/>
    </source>
</evidence>
<reference evidence="8 9" key="1">
    <citation type="submission" date="2019-09" db="EMBL/GenBank/DDBJ databases">
        <title>Bifidobacterium canis sp. nov., isolated from the digestive tract of German Shepherd dog puppy.</title>
        <authorList>
            <person name="Bunesova V."/>
        </authorList>
    </citation>
    <scope>NUCLEOTIDE SEQUENCE [LARGE SCALE GENOMIC DNA]</scope>
    <source>
        <strain evidence="8 9">GSD1FS</strain>
    </source>
</reference>
<evidence type="ECO:0000256" key="4">
    <source>
        <dbReference type="PIRSR" id="PIRSR000097-1"/>
    </source>
</evidence>
<name>A0A7K1J4A9_9BIFI</name>
<sequence>MEFATLSNGNKIPMLGFGVYQIPPEDTAKAVREAIEIGYRHIDTAQAYFDEEQVGEGVRESGIDRDDLFITSKVWMSNFAYEDTISSVNGSLRRLGTDHIDLMLLHQPFGDVFGAWRALEELYKDGKVRAIGVSNFSPVQVENITAFNTIAPMVNQIETNPLNQQIDVHNWLAERGIVQEAWAPFGEGRDNMFTNPVLAKIGEAHGKSVAQVILRWLIQRGIVALAKSTHKERMAQNFDIFDFTLTDDEMKTIASLDTASSLFIDHNSPDTVKMLSQFNVPRD</sequence>
<dbReference type="InterPro" id="IPR023210">
    <property type="entry name" value="NADP_OxRdtase_dom"/>
</dbReference>
<comment type="similarity">
    <text evidence="1">Belongs to the aldo/keto reductase family.</text>
</comment>
<organism evidence="8 9">
    <name type="scientific">Bifidobacterium canis</name>
    <dbReference type="NCBI Taxonomy" id="2610880"/>
    <lineage>
        <taxon>Bacteria</taxon>
        <taxon>Bacillati</taxon>
        <taxon>Actinomycetota</taxon>
        <taxon>Actinomycetes</taxon>
        <taxon>Bifidobacteriales</taxon>
        <taxon>Bifidobacteriaceae</taxon>
        <taxon>Bifidobacterium</taxon>
    </lineage>
</organism>
<keyword evidence="3" id="KW-0560">Oxidoreductase</keyword>
<keyword evidence="9" id="KW-1185">Reference proteome</keyword>
<keyword evidence="2" id="KW-0521">NADP</keyword>
<evidence type="ECO:0000256" key="2">
    <source>
        <dbReference type="ARBA" id="ARBA00022857"/>
    </source>
</evidence>
<dbReference type="Gene3D" id="3.20.20.100">
    <property type="entry name" value="NADP-dependent oxidoreductase domain"/>
    <property type="match status" value="1"/>
</dbReference>
<feature type="binding site" evidence="5">
    <location>
        <position position="106"/>
    </location>
    <ligand>
        <name>substrate</name>
    </ligand>
</feature>
<dbReference type="AlphaFoldDB" id="A0A7K1J4A9"/>
<dbReference type="SUPFAM" id="SSF51430">
    <property type="entry name" value="NAD(P)-linked oxidoreductase"/>
    <property type="match status" value="1"/>
</dbReference>
<evidence type="ECO:0000256" key="6">
    <source>
        <dbReference type="PIRSR" id="PIRSR000097-3"/>
    </source>
</evidence>
<dbReference type="PRINTS" id="PR00069">
    <property type="entry name" value="ALDKETRDTASE"/>
</dbReference>
<gene>
    <name evidence="8" type="ORF">GSD1FS_0690</name>
</gene>
<feature type="site" description="Lowers pKa of active site Tyr" evidence="6">
    <location>
        <position position="73"/>
    </location>
</feature>
<dbReference type="PANTHER" id="PTHR43827:SF3">
    <property type="entry name" value="NADP-DEPENDENT OXIDOREDUCTASE DOMAIN-CONTAINING PROTEIN"/>
    <property type="match status" value="1"/>
</dbReference>
<dbReference type="EMBL" id="WNLP01000002">
    <property type="protein sequence ID" value="MUH59369.1"/>
    <property type="molecule type" value="Genomic_DNA"/>
</dbReference>
<feature type="domain" description="NADP-dependent oxidoreductase" evidence="7">
    <location>
        <begin position="21"/>
        <end position="257"/>
    </location>
</feature>
<dbReference type="InterPro" id="IPR036812">
    <property type="entry name" value="NAD(P)_OxRdtase_dom_sf"/>
</dbReference>
<dbReference type="PIRSF" id="PIRSF000097">
    <property type="entry name" value="AKR"/>
    <property type="match status" value="1"/>
</dbReference>
<dbReference type="RefSeq" id="WP_155588350.1">
    <property type="nucleotide sequence ID" value="NZ_WNLP01000002.1"/>
</dbReference>
<feature type="active site" description="Proton donor" evidence="4">
    <location>
        <position position="48"/>
    </location>
</feature>
<dbReference type="GO" id="GO:0016616">
    <property type="term" value="F:oxidoreductase activity, acting on the CH-OH group of donors, NAD or NADP as acceptor"/>
    <property type="evidence" value="ECO:0007669"/>
    <property type="project" value="UniProtKB-ARBA"/>
</dbReference>
<dbReference type="CDD" id="cd19133">
    <property type="entry name" value="AKR_AKR5F1"/>
    <property type="match status" value="1"/>
</dbReference>
<dbReference type="PROSITE" id="PS00062">
    <property type="entry name" value="ALDOKETO_REDUCTASE_2"/>
    <property type="match status" value="1"/>
</dbReference>
<evidence type="ECO:0000259" key="7">
    <source>
        <dbReference type="Pfam" id="PF00248"/>
    </source>
</evidence>
<evidence type="ECO:0000256" key="5">
    <source>
        <dbReference type="PIRSR" id="PIRSR000097-2"/>
    </source>
</evidence>